<dbReference type="PANTHER" id="PTHR24037:SF7">
    <property type="entry name" value="FLOCCULATION PROTEIN FLO11 ISOFORM X1-RELATED"/>
    <property type="match status" value="1"/>
</dbReference>
<evidence type="ECO:0000313" key="12">
    <source>
        <dbReference type="Proteomes" id="UP001239994"/>
    </source>
</evidence>
<evidence type="ECO:0000256" key="5">
    <source>
        <dbReference type="ARBA" id="ARBA00022737"/>
    </source>
</evidence>
<dbReference type="Proteomes" id="UP001239994">
    <property type="component" value="Unassembled WGS sequence"/>
</dbReference>
<keyword evidence="3" id="KW-0245">EGF-like domain</keyword>
<protein>
    <recommendedName>
        <fullName evidence="10">SEA domain-containing protein</fullName>
    </recommendedName>
</protein>
<proteinExistence type="predicted"/>
<keyword evidence="9" id="KW-0812">Transmembrane</keyword>
<dbReference type="PROSITE" id="PS50024">
    <property type="entry name" value="SEA"/>
    <property type="match status" value="1"/>
</dbReference>
<dbReference type="InterPro" id="IPR000082">
    <property type="entry name" value="SEA_dom"/>
</dbReference>
<evidence type="ECO:0000256" key="8">
    <source>
        <dbReference type="ARBA" id="ARBA00023180"/>
    </source>
</evidence>
<evidence type="ECO:0000256" key="3">
    <source>
        <dbReference type="ARBA" id="ARBA00022536"/>
    </source>
</evidence>
<accession>A0AAD8ZHW1</accession>
<dbReference type="EMBL" id="JAROKS010000012">
    <property type="protein sequence ID" value="KAK1798401.1"/>
    <property type="molecule type" value="Genomic_DNA"/>
</dbReference>
<comment type="caution">
    <text evidence="11">The sequence shown here is derived from an EMBL/GenBank/DDBJ whole genome shotgun (WGS) entry which is preliminary data.</text>
</comment>
<evidence type="ECO:0000256" key="6">
    <source>
        <dbReference type="ARBA" id="ARBA00023136"/>
    </source>
</evidence>
<dbReference type="InterPro" id="IPR009030">
    <property type="entry name" value="Growth_fac_rcpt_cys_sf"/>
</dbReference>
<evidence type="ECO:0000313" key="11">
    <source>
        <dbReference type="EMBL" id="KAK1798401.1"/>
    </source>
</evidence>
<dbReference type="GO" id="GO:0005886">
    <property type="term" value="C:plasma membrane"/>
    <property type="evidence" value="ECO:0007669"/>
    <property type="project" value="UniProtKB-SubCell"/>
</dbReference>
<organism evidence="11 12">
    <name type="scientific">Electrophorus voltai</name>
    <dbReference type="NCBI Taxonomy" id="2609070"/>
    <lineage>
        <taxon>Eukaryota</taxon>
        <taxon>Metazoa</taxon>
        <taxon>Chordata</taxon>
        <taxon>Craniata</taxon>
        <taxon>Vertebrata</taxon>
        <taxon>Euteleostomi</taxon>
        <taxon>Actinopterygii</taxon>
        <taxon>Neopterygii</taxon>
        <taxon>Teleostei</taxon>
        <taxon>Ostariophysi</taxon>
        <taxon>Gymnotiformes</taxon>
        <taxon>Gymnotoidei</taxon>
        <taxon>Gymnotidae</taxon>
        <taxon>Electrophorus</taxon>
    </lineage>
</organism>
<keyword evidence="12" id="KW-1185">Reference proteome</keyword>
<dbReference type="PANTHER" id="PTHR24037">
    <property type="entry name" value="HEART DEVELOPMENT PROTEIN WITH EGF-LIKE DOMAINS 1"/>
    <property type="match status" value="1"/>
</dbReference>
<evidence type="ECO:0000256" key="4">
    <source>
        <dbReference type="ARBA" id="ARBA00022729"/>
    </source>
</evidence>
<feature type="domain" description="SEA" evidence="10">
    <location>
        <begin position="39"/>
        <end position="148"/>
    </location>
</feature>
<gene>
    <name evidence="11" type="ORF">P4O66_007860</name>
</gene>
<dbReference type="AlphaFoldDB" id="A0AAD8ZHW1"/>
<reference evidence="11" key="1">
    <citation type="submission" date="2023-03" db="EMBL/GenBank/DDBJ databases">
        <title>Electrophorus voltai genome.</title>
        <authorList>
            <person name="Bian C."/>
        </authorList>
    </citation>
    <scope>NUCLEOTIDE SEQUENCE</scope>
    <source>
        <strain evidence="11">CB-2022</strain>
        <tissue evidence="11">Muscle</tissue>
    </source>
</reference>
<evidence type="ECO:0000256" key="7">
    <source>
        <dbReference type="ARBA" id="ARBA00023157"/>
    </source>
</evidence>
<sequence length="363" mass="39197">MYLRSGNCPTGSCPRLSVCINTTCVCIAGTILSMGNCLEAKVFPGVLRVNRSFVDQMKNSHSQEFHQFAAELSGQLYQALHPLSDYIELKTLNLSSGSVVAVVNSIFEPTSRVLRQAVTTAISAAINSSSSGNILANATYYATSLCNQIPFPCDFSTTQCSDSGIGLTNCTCLPGFIANEYSPRSCIACPPGSRSNNDHTDCTPCPFGYSGFNCNDSSLVALVVVACVLGALLLILLLAILVYGIIRRRNSRCMSYDTCLYPLDEGRSLHSQSFTPFPRASAIPSQPNGAGASVERLDPGTRPVSVWKPPNNVLVMHLFQTGSYDVIPINLNTFTGESPSRYTYFPEGQENPSFVDVNEQRST</sequence>
<keyword evidence="4" id="KW-0732">Signal</keyword>
<name>A0AAD8ZHW1_9TELE</name>
<keyword evidence="5" id="KW-0677">Repeat</keyword>
<dbReference type="Pfam" id="PF01390">
    <property type="entry name" value="SEA"/>
    <property type="match status" value="1"/>
</dbReference>
<keyword evidence="8" id="KW-0325">Glycoprotein</keyword>
<evidence type="ECO:0000256" key="2">
    <source>
        <dbReference type="ARBA" id="ARBA00022475"/>
    </source>
</evidence>
<keyword evidence="9" id="KW-1133">Transmembrane helix</keyword>
<comment type="subcellular location">
    <subcellularLocation>
        <location evidence="1">Cell membrane</location>
    </subcellularLocation>
</comment>
<evidence type="ECO:0000259" key="10">
    <source>
        <dbReference type="PROSITE" id="PS50024"/>
    </source>
</evidence>
<keyword evidence="7" id="KW-1015">Disulfide bond</keyword>
<keyword evidence="2" id="KW-1003">Cell membrane</keyword>
<feature type="transmembrane region" description="Helical" evidence="9">
    <location>
        <begin position="219"/>
        <end position="246"/>
    </location>
</feature>
<evidence type="ECO:0000256" key="9">
    <source>
        <dbReference type="SAM" id="Phobius"/>
    </source>
</evidence>
<dbReference type="SUPFAM" id="SSF57184">
    <property type="entry name" value="Growth factor receptor domain"/>
    <property type="match status" value="1"/>
</dbReference>
<keyword evidence="6 9" id="KW-0472">Membrane</keyword>
<evidence type="ECO:0000256" key="1">
    <source>
        <dbReference type="ARBA" id="ARBA00004236"/>
    </source>
</evidence>